<dbReference type="RefSeq" id="WP_015471121.1">
    <property type="nucleotide sequence ID" value="NC_020813.1"/>
</dbReference>
<dbReference type="PATRIC" id="fig|1184267.3.peg.2444"/>
<dbReference type="Pfam" id="PF12728">
    <property type="entry name" value="HTH_17"/>
    <property type="match status" value="1"/>
</dbReference>
<dbReference type="EMBL" id="CP003537">
    <property type="protein sequence ID" value="AGH96631.1"/>
    <property type="molecule type" value="Genomic_DNA"/>
</dbReference>
<dbReference type="KEGG" id="bex:A11Q_2415"/>
<dbReference type="NCBIfam" id="TIGR01764">
    <property type="entry name" value="excise"/>
    <property type="match status" value="1"/>
</dbReference>
<dbReference type="AlphaFoldDB" id="M4VF12"/>
<feature type="domain" description="Helix-turn-helix" evidence="1">
    <location>
        <begin position="26"/>
        <end position="75"/>
    </location>
</feature>
<reference evidence="2 3" key="1">
    <citation type="journal article" date="2013" name="ISME J.">
        <title>By their genes ye shall know them: genomic signatures of predatory bacteria.</title>
        <authorList>
            <person name="Pasternak Z."/>
            <person name="Pietrokovski S."/>
            <person name="Rotem O."/>
            <person name="Gophna U."/>
            <person name="Lurie-Weinberger M.N."/>
            <person name="Jurkevitch E."/>
        </authorList>
    </citation>
    <scope>NUCLEOTIDE SEQUENCE [LARGE SCALE GENOMIC DNA]</scope>
    <source>
        <strain evidence="2 3">JSS</strain>
    </source>
</reference>
<evidence type="ECO:0000313" key="2">
    <source>
        <dbReference type="EMBL" id="AGH96631.1"/>
    </source>
</evidence>
<dbReference type="Proteomes" id="UP000012040">
    <property type="component" value="Chromosome"/>
</dbReference>
<organism evidence="2 3">
    <name type="scientific">Pseudobdellovibrio exovorus JSS</name>
    <dbReference type="NCBI Taxonomy" id="1184267"/>
    <lineage>
        <taxon>Bacteria</taxon>
        <taxon>Pseudomonadati</taxon>
        <taxon>Bdellovibrionota</taxon>
        <taxon>Bdellovibrionia</taxon>
        <taxon>Bdellovibrionales</taxon>
        <taxon>Pseudobdellovibrionaceae</taxon>
        <taxon>Pseudobdellovibrio</taxon>
    </lineage>
</organism>
<dbReference type="SUPFAM" id="SSF46955">
    <property type="entry name" value="Putative DNA-binding domain"/>
    <property type="match status" value="1"/>
</dbReference>
<dbReference type="HOGENOM" id="CLU_2551471_0_0_7"/>
<gene>
    <name evidence="2" type="ORF">A11Q_2415</name>
</gene>
<evidence type="ECO:0000313" key="3">
    <source>
        <dbReference type="Proteomes" id="UP000012040"/>
    </source>
</evidence>
<protein>
    <recommendedName>
        <fullName evidence="1">Helix-turn-helix domain-containing protein</fullName>
    </recommendedName>
</protein>
<proteinExistence type="predicted"/>
<name>M4VF12_9BACT</name>
<dbReference type="InterPro" id="IPR009061">
    <property type="entry name" value="DNA-bd_dom_put_sf"/>
</dbReference>
<dbReference type="InterPro" id="IPR010093">
    <property type="entry name" value="SinI_DNA-bd"/>
</dbReference>
<dbReference type="GO" id="GO:0003677">
    <property type="term" value="F:DNA binding"/>
    <property type="evidence" value="ECO:0007669"/>
    <property type="project" value="InterPro"/>
</dbReference>
<accession>M4VF12</accession>
<keyword evidence="3" id="KW-1185">Reference proteome</keyword>
<dbReference type="STRING" id="1184267.A11Q_2415"/>
<dbReference type="OrthoDB" id="26212at2"/>
<evidence type="ECO:0000259" key="1">
    <source>
        <dbReference type="Pfam" id="PF12728"/>
    </source>
</evidence>
<sequence length="82" mass="9377">MAKGLFIAKPSDPVLSENPSSLTDEWLDSYEAAQFLKVSVAMLRNMASNGQIPFYKLGRRNRYKRTELNALLLKNKRGLHEH</sequence>
<dbReference type="InterPro" id="IPR041657">
    <property type="entry name" value="HTH_17"/>
</dbReference>